<keyword evidence="2" id="KW-1185">Reference proteome</keyword>
<dbReference type="EMBL" id="WIXP02000013">
    <property type="protein sequence ID" value="KAF6201030.1"/>
    <property type="molecule type" value="Genomic_DNA"/>
</dbReference>
<sequence length="113" mass="13028">MALEQDKRWVIVENQRVVVTGCDGNTAGAAGRDGNVDVLKHPSPTIDVCDCKLISAYSRSLISLKYVIAKYFELKYQSYQYFKVNKVNFNLKFILYCYNSHTRKVEKVCHGRR</sequence>
<dbReference type="Proteomes" id="UP000466442">
    <property type="component" value="Unassembled WGS sequence"/>
</dbReference>
<dbReference type="AlphaFoldDB" id="A0A8S9WVS0"/>
<proteinExistence type="predicted"/>
<evidence type="ECO:0000313" key="1">
    <source>
        <dbReference type="EMBL" id="KAF6201030.1"/>
    </source>
</evidence>
<organism evidence="1 2">
    <name type="scientific">Apolygus lucorum</name>
    <name type="common">Small green plant bug</name>
    <name type="synonym">Lygocoris lucorum</name>
    <dbReference type="NCBI Taxonomy" id="248454"/>
    <lineage>
        <taxon>Eukaryota</taxon>
        <taxon>Metazoa</taxon>
        <taxon>Ecdysozoa</taxon>
        <taxon>Arthropoda</taxon>
        <taxon>Hexapoda</taxon>
        <taxon>Insecta</taxon>
        <taxon>Pterygota</taxon>
        <taxon>Neoptera</taxon>
        <taxon>Paraneoptera</taxon>
        <taxon>Hemiptera</taxon>
        <taxon>Heteroptera</taxon>
        <taxon>Panheteroptera</taxon>
        <taxon>Cimicomorpha</taxon>
        <taxon>Miridae</taxon>
        <taxon>Mirini</taxon>
        <taxon>Apolygus</taxon>
    </lineage>
</organism>
<evidence type="ECO:0000313" key="2">
    <source>
        <dbReference type="Proteomes" id="UP000466442"/>
    </source>
</evidence>
<accession>A0A8S9WVS0</accession>
<comment type="caution">
    <text evidence="1">The sequence shown here is derived from an EMBL/GenBank/DDBJ whole genome shotgun (WGS) entry which is preliminary data.</text>
</comment>
<name>A0A8S9WVS0_APOLU</name>
<reference evidence="1" key="1">
    <citation type="journal article" date="2021" name="Mol. Ecol. Resour.">
        <title>Apolygus lucorum genome provides insights into omnivorousness and mesophyll feeding.</title>
        <authorList>
            <person name="Liu Y."/>
            <person name="Liu H."/>
            <person name="Wang H."/>
            <person name="Huang T."/>
            <person name="Liu B."/>
            <person name="Yang B."/>
            <person name="Yin L."/>
            <person name="Li B."/>
            <person name="Zhang Y."/>
            <person name="Zhang S."/>
            <person name="Jiang F."/>
            <person name="Zhang X."/>
            <person name="Ren Y."/>
            <person name="Wang B."/>
            <person name="Wang S."/>
            <person name="Lu Y."/>
            <person name="Wu K."/>
            <person name="Fan W."/>
            <person name="Wang G."/>
        </authorList>
    </citation>
    <scope>NUCLEOTIDE SEQUENCE</scope>
    <source>
        <strain evidence="1">12Hb</strain>
    </source>
</reference>
<protein>
    <submittedName>
        <fullName evidence="1">Uncharacterized protein</fullName>
    </submittedName>
</protein>
<gene>
    <name evidence="1" type="ORF">GE061_005477</name>
</gene>